<reference evidence="4 5" key="1">
    <citation type="submission" date="2021-03" db="EMBL/GenBank/DDBJ databases">
        <title>Genomic Encyclopedia of Type Strains, Phase IV (KMG-IV): sequencing the most valuable type-strain genomes for metagenomic binning, comparative biology and taxonomic classification.</title>
        <authorList>
            <person name="Goeker M."/>
        </authorList>
    </citation>
    <scope>NUCLEOTIDE SEQUENCE [LARGE SCALE GENOMIC DNA]</scope>
    <source>
        <strain evidence="4 5">DSM 24738</strain>
    </source>
</reference>
<protein>
    <submittedName>
        <fullName evidence="4">AcrR family transcriptional regulator</fullName>
    </submittedName>
</protein>
<dbReference type="InterPro" id="IPR001647">
    <property type="entry name" value="HTH_TetR"/>
</dbReference>
<organism evidence="4 5">
    <name type="scientific">Ammoniphilus resinae</name>
    <dbReference type="NCBI Taxonomy" id="861532"/>
    <lineage>
        <taxon>Bacteria</taxon>
        <taxon>Bacillati</taxon>
        <taxon>Bacillota</taxon>
        <taxon>Bacilli</taxon>
        <taxon>Bacillales</taxon>
        <taxon>Paenibacillaceae</taxon>
        <taxon>Aneurinibacillus group</taxon>
        <taxon>Ammoniphilus</taxon>
    </lineage>
</organism>
<dbReference type="Pfam" id="PF00440">
    <property type="entry name" value="TetR_N"/>
    <property type="match status" value="1"/>
</dbReference>
<dbReference type="PANTHER" id="PTHR30055:SF226">
    <property type="entry name" value="HTH-TYPE TRANSCRIPTIONAL REGULATOR PKSA"/>
    <property type="match status" value="1"/>
</dbReference>
<dbReference type="RefSeq" id="WP_209809773.1">
    <property type="nucleotide sequence ID" value="NZ_JAGGKT010000003.1"/>
</dbReference>
<feature type="DNA-binding region" description="H-T-H motif" evidence="2">
    <location>
        <begin position="34"/>
        <end position="53"/>
    </location>
</feature>
<dbReference type="Gene3D" id="1.10.10.60">
    <property type="entry name" value="Homeodomain-like"/>
    <property type="match status" value="1"/>
</dbReference>
<gene>
    <name evidence="4" type="ORF">J2Z37_001696</name>
</gene>
<keyword evidence="1 2" id="KW-0238">DNA-binding</keyword>
<dbReference type="PANTHER" id="PTHR30055">
    <property type="entry name" value="HTH-TYPE TRANSCRIPTIONAL REGULATOR RUTR"/>
    <property type="match status" value="1"/>
</dbReference>
<dbReference type="InterPro" id="IPR009057">
    <property type="entry name" value="Homeodomain-like_sf"/>
</dbReference>
<sequence>MAFAHFRRLSDEKQRDILNASLEEFVQYGYDMASTNRIVERAGIAKGTLFKYFSNKETLFLYLCEQCAEEIAYSYEEQLDDLPNDFIQAIKRIAFCEITLSTERPELFYLFQHMAKHPGHPVYRKVIDRDREKTSLVMQRLIQLLAKKRLKEGVSLERILLLMTWVIEGLKQKIFLDTEGMKQMTKEEWDCYVQEELNQTFDLLKCGIFS</sequence>
<evidence type="ECO:0000259" key="3">
    <source>
        <dbReference type="PROSITE" id="PS50977"/>
    </source>
</evidence>
<proteinExistence type="predicted"/>
<dbReference type="SUPFAM" id="SSF46689">
    <property type="entry name" value="Homeodomain-like"/>
    <property type="match status" value="1"/>
</dbReference>
<feature type="domain" description="HTH tetR-type" evidence="3">
    <location>
        <begin position="11"/>
        <end position="71"/>
    </location>
</feature>
<dbReference type="SUPFAM" id="SSF48498">
    <property type="entry name" value="Tetracyclin repressor-like, C-terminal domain"/>
    <property type="match status" value="1"/>
</dbReference>
<evidence type="ECO:0000256" key="2">
    <source>
        <dbReference type="PROSITE-ProRule" id="PRU00335"/>
    </source>
</evidence>
<evidence type="ECO:0000256" key="1">
    <source>
        <dbReference type="ARBA" id="ARBA00023125"/>
    </source>
</evidence>
<dbReference type="PRINTS" id="PR00455">
    <property type="entry name" value="HTHTETR"/>
</dbReference>
<dbReference type="InterPro" id="IPR036271">
    <property type="entry name" value="Tet_transcr_reg_TetR-rel_C_sf"/>
</dbReference>
<dbReference type="InterPro" id="IPR050109">
    <property type="entry name" value="HTH-type_TetR-like_transc_reg"/>
</dbReference>
<keyword evidence="5" id="KW-1185">Reference proteome</keyword>
<comment type="caution">
    <text evidence="4">The sequence shown here is derived from an EMBL/GenBank/DDBJ whole genome shotgun (WGS) entry which is preliminary data.</text>
</comment>
<dbReference type="Gene3D" id="1.10.357.10">
    <property type="entry name" value="Tetracycline Repressor, domain 2"/>
    <property type="match status" value="1"/>
</dbReference>
<dbReference type="PROSITE" id="PS50977">
    <property type="entry name" value="HTH_TETR_2"/>
    <property type="match status" value="1"/>
</dbReference>
<dbReference type="Proteomes" id="UP001519343">
    <property type="component" value="Unassembled WGS sequence"/>
</dbReference>
<name>A0ABS4GN43_9BACL</name>
<evidence type="ECO:0000313" key="4">
    <source>
        <dbReference type="EMBL" id="MBP1931695.1"/>
    </source>
</evidence>
<dbReference type="EMBL" id="JAGGKT010000003">
    <property type="protein sequence ID" value="MBP1931695.1"/>
    <property type="molecule type" value="Genomic_DNA"/>
</dbReference>
<dbReference type="InterPro" id="IPR023772">
    <property type="entry name" value="DNA-bd_HTH_TetR-type_CS"/>
</dbReference>
<evidence type="ECO:0000313" key="5">
    <source>
        <dbReference type="Proteomes" id="UP001519343"/>
    </source>
</evidence>
<dbReference type="PROSITE" id="PS01081">
    <property type="entry name" value="HTH_TETR_1"/>
    <property type="match status" value="1"/>
</dbReference>
<accession>A0ABS4GN43</accession>